<evidence type="ECO:0000256" key="1">
    <source>
        <dbReference type="SAM" id="MobiDB-lite"/>
    </source>
</evidence>
<accession>A0A8J4XPG7</accession>
<comment type="caution">
    <text evidence="2">The sequence shown here is derived from an EMBL/GenBank/DDBJ whole genome shotgun (WGS) entry which is preliminary data.</text>
</comment>
<dbReference type="AlphaFoldDB" id="A0A8J4XPG7"/>
<keyword evidence="3" id="KW-1185">Reference proteome</keyword>
<dbReference type="EMBL" id="JACEEZ010025238">
    <property type="protein sequence ID" value="KAG0703002.1"/>
    <property type="molecule type" value="Genomic_DNA"/>
</dbReference>
<feature type="region of interest" description="Disordered" evidence="1">
    <location>
        <begin position="1"/>
        <end position="30"/>
    </location>
</feature>
<gene>
    <name evidence="2" type="ORF">GWK47_002846</name>
</gene>
<dbReference type="Proteomes" id="UP000770661">
    <property type="component" value="Unassembled WGS sequence"/>
</dbReference>
<name>A0A8J4XPG7_CHIOP</name>
<evidence type="ECO:0000313" key="3">
    <source>
        <dbReference type="Proteomes" id="UP000770661"/>
    </source>
</evidence>
<organism evidence="2 3">
    <name type="scientific">Chionoecetes opilio</name>
    <name type="common">Atlantic snow crab</name>
    <name type="synonym">Cancer opilio</name>
    <dbReference type="NCBI Taxonomy" id="41210"/>
    <lineage>
        <taxon>Eukaryota</taxon>
        <taxon>Metazoa</taxon>
        <taxon>Ecdysozoa</taxon>
        <taxon>Arthropoda</taxon>
        <taxon>Crustacea</taxon>
        <taxon>Multicrustacea</taxon>
        <taxon>Malacostraca</taxon>
        <taxon>Eumalacostraca</taxon>
        <taxon>Eucarida</taxon>
        <taxon>Decapoda</taxon>
        <taxon>Pleocyemata</taxon>
        <taxon>Brachyura</taxon>
        <taxon>Eubrachyura</taxon>
        <taxon>Majoidea</taxon>
        <taxon>Majidae</taxon>
        <taxon>Chionoecetes</taxon>
    </lineage>
</organism>
<reference evidence="2" key="1">
    <citation type="submission" date="2020-07" db="EMBL/GenBank/DDBJ databases">
        <title>The High-quality genome of the commercially important snow crab, Chionoecetes opilio.</title>
        <authorList>
            <person name="Jeong J.-H."/>
            <person name="Ryu S."/>
        </authorList>
    </citation>
    <scope>NUCLEOTIDE SEQUENCE</scope>
    <source>
        <strain evidence="2">MADBK_172401_WGS</strain>
        <tissue evidence="2">Digestive gland</tissue>
    </source>
</reference>
<protein>
    <submittedName>
        <fullName evidence="2">Uncharacterized protein</fullName>
    </submittedName>
</protein>
<feature type="compositionally biased region" description="Low complexity" evidence="1">
    <location>
        <begin position="17"/>
        <end position="27"/>
    </location>
</feature>
<sequence length="176" mass="19023">MPPWSLPWAAPRPPSPTHASPATPSPAIKNKMTRVSPMPVEVNCPSRQRLPWPRTPVWITGLQASSSFPLAAWEGGNGPDRDRHQNHEQDILSVLNENWEEEEEKERVQSKENSSLVNPCSRTARVSLSPHKPGHSPATHCHTLGQAATLSLCLLAGSILCVTAASSHSKGGCSGH</sequence>
<evidence type="ECO:0000313" key="2">
    <source>
        <dbReference type="EMBL" id="KAG0703002.1"/>
    </source>
</evidence>
<proteinExistence type="predicted"/>
<feature type="compositionally biased region" description="Pro residues" evidence="1">
    <location>
        <begin position="1"/>
        <end position="16"/>
    </location>
</feature>